<evidence type="ECO:0000256" key="5">
    <source>
        <dbReference type="ARBA" id="ARBA00023136"/>
    </source>
</evidence>
<dbReference type="Gene3D" id="1.20.1070.10">
    <property type="entry name" value="Rhodopsin 7-helix transmembrane proteins"/>
    <property type="match status" value="1"/>
</dbReference>
<feature type="transmembrane region" description="Helical" evidence="9">
    <location>
        <begin position="216"/>
        <end position="238"/>
    </location>
</feature>
<dbReference type="PANTHER" id="PTHR24232">
    <property type="entry name" value="G-PROTEIN COUPLED RECEPTOR"/>
    <property type="match status" value="1"/>
</dbReference>
<name>A0AAV2J2V9_KNICA</name>
<dbReference type="InterPro" id="IPR017452">
    <property type="entry name" value="GPCR_Rhodpsn_7TM"/>
</dbReference>
<evidence type="ECO:0000256" key="1">
    <source>
        <dbReference type="ARBA" id="ARBA00004141"/>
    </source>
</evidence>
<dbReference type="GO" id="GO:0007200">
    <property type="term" value="P:phospholipase C-activating G protein-coupled receptor signaling pathway"/>
    <property type="evidence" value="ECO:0007669"/>
    <property type="project" value="TreeGrafter"/>
</dbReference>
<evidence type="ECO:0000256" key="6">
    <source>
        <dbReference type="ARBA" id="ARBA00023170"/>
    </source>
</evidence>
<keyword evidence="6" id="KW-0675">Receptor</keyword>
<keyword evidence="3 9" id="KW-1133">Transmembrane helix</keyword>
<dbReference type="PROSITE" id="PS50262">
    <property type="entry name" value="G_PROTEIN_RECEP_F1_2"/>
    <property type="match status" value="1"/>
</dbReference>
<evidence type="ECO:0000256" key="7">
    <source>
        <dbReference type="ARBA" id="ARBA00023180"/>
    </source>
</evidence>
<keyword evidence="4" id="KW-0297">G-protein coupled receptor</keyword>
<feature type="transmembrane region" description="Helical" evidence="9">
    <location>
        <begin position="244"/>
        <end position="265"/>
    </location>
</feature>
<sequence length="280" mass="31762">MYNTTSKNTVYASTFAAVLVVGFPLNAIALWILLHRHSHKSPSAVFMINLAISDLVLAISLPWRIYFFATGTWPLGHMACNFIIMLFRNNIRSSSVFITFISVDRLLAVVYPLRSRHIRNGRNAWKAAVVVWLIVILINIPESVKLLDDLRSTNESLCFDNHGENPLVRSPIRYLQPVLVLILLMVNVVSTLMVLITLRRHGSVSAKVENKVNVMLIFLMNLTMFTIFFLPVSLVILFENFSRAITPLLCLASINCCFDPLLYYFSFDGFWKKKEDGGSS</sequence>
<accession>A0AAV2J2V9</accession>
<evidence type="ECO:0000256" key="8">
    <source>
        <dbReference type="ARBA" id="ARBA00023224"/>
    </source>
</evidence>
<dbReference type="SUPFAM" id="SSF81321">
    <property type="entry name" value="Family A G protein-coupled receptor-like"/>
    <property type="match status" value="1"/>
</dbReference>
<evidence type="ECO:0000259" key="10">
    <source>
        <dbReference type="PROSITE" id="PS50262"/>
    </source>
</evidence>
<evidence type="ECO:0000256" key="2">
    <source>
        <dbReference type="ARBA" id="ARBA00022692"/>
    </source>
</evidence>
<dbReference type="Proteomes" id="UP001497482">
    <property type="component" value="Chromosome 10"/>
</dbReference>
<dbReference type="EMBL" id="OZ035832">
    <property type="protein sequence ID" value="CAL1571640.1"/>
    <property type="molecule type" value="Genomic_DNA"/>
</dbReference>
<dbReference type="CDD" id="cd14982">
    <property type="entry name" value="7tmA_purinoceptor-like"/>
    <property type="match status" value="1"/>
</dbReference>
<keyword evidence="12" id="KW-1185">Reference proteome</keyword>
<evidence type="ECO:0000256" key="9">
    <source>
        <dbReference type="SAM" id="Phobius"/>
    </source>
</evidence>
<dbReference type="GO" id="GO:0035025">
    <property type="term" value="P:positive regulation of Rho protein signal transduction"/>
    <property type="evidence" value="ECO:0007669"/>
    <property type="project" value="TreeGrafter"/>
</dbReference>
<evidence type="ECO:0000313" key="11">
    <source>
        <dbReference type="EMBL" id="CAL1571640.1"/>
    </source>
</evidence>
<dbReference type="InterPro" id="IPR000276">
    <property type="entry name" value="GPCR_Rhodpsn"/>
</dbReference>
<feature type="transmembrane region" description="Helical" evidence="9">
    <location>
        <begin position="123"/>
        <end position="140"/>
    </location>
</feature>
<feature type="domain" description="G-protein coupled receptors family 1 profile" evidence="10">
    <location>
        <begin position="25"/>
        <end position="263"/>
    </location>
</feature>
<feature type="transmembrane region" description="Helical" evidence="9">
    <location>
        <begin position="174"/>
        <end position="196"/>
    </location>
</feature>
<organism evidence="11 12">
    <name type="scientific">Knipowitschia caucasica</name>
    <name type="common">Caucasian dwarf goby</name>
    <name type="synonym">Pomatoschistus caucasicus</name>
    <dbReference type="NCBI Taxonomy" id="637954"/>
    <lineage>
        <taxon>Eukaryota</taxon>
        <taxon>Metazoa</taxon>
        <taxon>Chordata</taxon>
        <taxon>Craniata</taxon>
        <taxon>Vertebrata</taxon>
        <taxon>Euteleostomi</taxon>
        <taxon>Actinopterygii</taxon>
        <taxon>Neopterygii</taxon>
        <taxon>Teleostei</taxon>
        <taxon>Neoteleostei</taxon>
        <taxon>Acanthomorphata</taxon>
        <taxon>Gobiaria</taxon>
        <taxon>Gobiiformes</taxon>
        <taxon>Gobioidei</taxon>
        <taxon>Gobiidae</taxon>
        <taxon>Gobiinae</taxon>
        <taxon>Knipowitschia</taxon>
    </lineage>
</organism>
<dbReference type="PANTHER" id="PTHR24232:SF90">
    <property type="entry name" value="LYSOPHOSPHATIDIC ACID RECEPTOR 5B"/>
    <property type="match status" value="1"/>
</dbReference>
<dbReference type="GO" id="GO:0005886">
    <property type="term" value="C:plasma membrane"/>
    <property type="evidence" value="ECO:0007669"/>
    <property type="project" value="TreeGrafter"/>
</dbReference>
<keyword evidence="8" id="KW-0807">Transducer</keyword>
<dbReference type="AlphaFoldDB" id="A0AAV2J2V9"/>
<keyword evidence="2 9" id="KW-0812">Transmembrane</keyword>
<feature type="transmembrane region" description="Helical" evidence="9">
    <location>
        <begin position="12"/>
        <end position="34"/>
    </location>
</feature>
<dbReference type="GO" id="GO:0070915">
    <property type="term" value="F:lysophosphatidic acid receptor activity"/>
    <property type="evidence" value="ECO:0007669"/>
    <property type="project" value="TreeGrafter"/>
</dbReference>
<gene>
    <name evidence="11" type="ORF">KC01_LOCUS3740</name>
</gene>
<protein>
    <recommendedName>
        <fullName evidence="10">G-protein coupled receptors family 1 profile domain-containing protein</fullName>
    </recommendedName>
</protein>
<dbReference type="PRINTS" id="PR00237">
    <property type="entry name" value="GPCRRHODOPSN"/>
</dbReference>
<keyword evidence="5 9" id="KW-0472">Membrane</keyword>
<evidence type="ECO:0000256" key="4">
    <source>
        <dbReference type="ARBA" id="ARBA00023040"/>
    </source>
</evidence>
<evidence type="ECO:0000313" key="12">
    <source>
        <dbReference type="Proteomes" id="UP001497482"/>
    </source>
</evidence>
<reference evidence="11 12" key="1">
    <citation type="submission" date="2024-04" db="EMBL/GenBank/DDBJ databases">
        <authorList>
            <person name="Waldvogel A.-M."/>
            <person name="Schoenle A."/>
        </authorList>
    </citation>
    <scope>NUCLEOTIDE SEQUENCE [LARGE SCALE GENOMIC DNA]</scope>
</reference>
<evidence type="ECO:0000256" key="3">
    <source>
        <dbReference type="ARBA" id="ARBA00022989"/>
    </source>
</evidence>
<dbReference type="Pfam" id="PF00001">
    <property type="entry name" value="7tm_1"/>
    <property type="match status" value="1"/>
</dbReference>
<comment type="subcellular location">
    <subcellularLocation>
        <location evidence="1">Membrane</location>
        <topology evidence="1">Multi-pass membrane protein</topology>
    </subcellularLocation>
</comment>
<proteinExistence type="predicted"/>
<keyword evidence="7" id="KW-0325">Glycoprotein</keyword>